<keyword evidence="2" id="KW-0479">Metal-binding</keyword>
<sequence length="333" mass="37424">MRSKPLLKGLSLNHSQAHLLECDNCVTSREYRSLNSSSLAMAQEGTSISDIDKWIEKLYTCQILEEKEVKQLCDKAKEILSKESNVIEVNSPITVCGDLFGHFHDLLEVFKTGGKCPDTNYLFLGNYIDRGTHSVETVSLLIALKIKHPDRVNLLRGNHECRQISKVYGLYDECVKKYGNGNVWNFFMDLFDHFPLTALIEGRILGVHGGLSPSIETLDEIRDLNRVQDVPVEGPICDLLWSDPGEHEGFVKSARGAGHSFGADITAKFHLKNDLKVLTRSHKVDVDGHRWHHGKQVVSINSASNFEHDNYAAIMQLDAQVHKFLKFKLSAVA</sequence>
<keyword evidence="4" id="KW-0464">Manganese</keyword>
<evidence type="ECO:0000259" key="6">
    <source>
        <dbReference type="PROSITE" id="PS00125"/>
    </source>
</evidence>
<feature type="domain" description="Serine/threonine specific protein phosphatases" evidence="6">
    <location>
        <begin position="155"/>
        <end position="160"/>
    </location>
</feature>
<dbReference type="GO" id="GO:0046872">
    <property type="term" value="F:metal ion binding"/>
    <property type="evidence" value="ECO:0007669"/>
    <property type="project" value="UniProtKB-KW"/>
</dbReference>
<name>A0AAV7KDS2_9METZ</name>
<dbReference type="InterPro" id="IPR047129">
    <property type="entry name" value="PPA2-like"/>
</dbReference>
<accession>A0AAV7KDS2</accession>
<protein>
    <recommendedName>
        <fullName evidence="5">Serine/threonine-protein phosphatase</fullName>
        <ecNumber evidence="5">3.1.3.16</ecNumber>
    </recommendedName>
</protein>
<dbReference type="Proteomes" id="UP001165289">
    <property type="component" value="Unassembled WGS sequence"/>
</dbReference>
<dbReference type="SMART" id="SM00156">
    <property type="entry name" value="PP2Ac"/>
    <property type="match status" value="1"/>
</dbReference>
<evidence type="ECO:0000256" key="4">
    <source>
        <dbReference type="ARBA" id="ARBA00023211"/>
    </source>
</evidence>
<evidence type="ECO:0000256" key="2">
    <source>
        <dbReference type="ARBA" id="ARBA00022723"/>
    </source>
</evidence>
<dbReference type="Gene3D" id="3.60.21.10">
    <property type="match status" value="1"/>
</dbReference>
<comment type="caution">
    <text evidence="7">The sequence shown here is derived from an EMBL/GenBank/DDBJ whole genome shotgun (WGS) entry which is preliminary data.</text>
</comment>
<dbReference type="SUPFAM" id="SSF56300">
    <property type="entry name" value="Metallo-dependent phosphatases"/>
    <property type="match status" value="1"/>
</dbReference>
<evidence type="ECO:0000256" key="1">
    <source>
        <dbReference type="ARBA" id="ARBA00001936"/>
    </source>
</evidence>
<evidence type="ECO:0000256" key="5">
    <source>
        <dbReference type="RuleBase" id="RU004273"/>
    </source>
</evidence>
<dbReference type="EMBL" id="JAKMXF010000066">
    <property type="protein sequence ID" value="KAI6659015.1"/>
    <property type="molecule type" value="Genomic_DNA"/>
</dbReference>
<comment type="cofactor">
    <cofactor evidence="1">
        <name>Mn(2+)</name>
        <dbReference type="ChEBI" id="CHEBI:29035"/>
    </cofactor>
</comment>
<organism evidence="7 8">
    <name type="scientific">Oopsacas minuta</name>
    <dbReference type="NCBI Taxonomy" id="111878"/>
    <lineage>
        <taxon>Eukaryota</taxon>
        <taxon>Metazoa</taxon>
        <taxon>Porifera</taxon>
        <taxon>Hexactinellida</taxon>
        <taxon>Hexasterophora</taxon>
        <taxon>Lyssacinosida</taxon>
        <taxon>Leucopsacidae</taxon>
        <taxon>Oopsacas</taxon>
    </lineage>
</organism>
<dbReference type="InterPro" id="IPR006186">
    <property type="entry name" value="Ser/Thr-sp_prot-phosphatase"/>
</dbReference>
<dbReference type="AlphaFoldDB" id="A0AAV7KDS2"/>
<dbReference type="PROSITE" id="PS00125">
    <property type="entry name" value="SER_THR_PHOSPHATASE"/>
    <property type="match status" value="1"/>
</dbReference>
<proteinExistence type="inferred from homology"/>
<comment type="similarity">
    <text evidence="5">Belongs to the PPP phosphatase family.</text>
</comment>
<keyword evidence="8" id="KW-1185">Reference proteome</keyword>
<dbReference type="InterPro" id="IPR004843">
    <property type="entry name" value="Calcineurin-like_PHP"/>
</dbReference>
<evidence type="ECO:0000256" key="3">
    <source>
        <dbReference type="ARBA" id="ARBA00022801"/>
    </source>
</evidence>
<dbReference type="Pfam" id="PF00149">
    <property type="entry name" value="Metallophos"/>
    <property type="match status" value="1"/>
</dbReference>
<dbReference type="PANTHER" id="PTHR45619">
    <property type="entry name" value="SERINE/THREONINE-PROTEIN PHOSPHATASE PP2A-RELATED"/>
    <property type="match status" value="1"/>
</dbReference>
<dbReference type="PRINTS" id="PR00114">
    <property type="entry name" value="STPHPHTASE"/>
</dbReference>
<dbReference type="GO" id="GO:0004722">
    <property type="term" value="F:protein serine/threonine phosphatase activity"/>
    <property type="evidence" value="ECO:0007669"/>
    <property type="project" value="UniProtKB-EC"/>
</dbReference>
<gene>
    <name evidence="7" type="ORF">LOD99_14691</name>
</gene>
<evidence type="ECO:0000313" key="7">
    <source>
        <dbReference type="EMBL" id="KAI6659015.1"/>
    </source>
</evidence>
<evidence type="ECO:0000313" key="8">
    <source>
        <dbReference type="Proteomes" id="UP001165289"/>
    </source>
</evidence>
<keyword evidence="3 5" id="KW-0378">Hydrolase</keyword>
<dbReference type="InterPro" id="IPR029052">
    <property type="entry name" value="Metallo-depent_PP-like"/>
</dbReference>
<comment type="catalytic activity">
    <reaction evidence="5">
        <text>O-phospho-L-threonyl-[protein] + H2O = L-threonyl-[protein] + phosphate</text>
        <dbReference type="Rhea" id="RHEA:47004"/>
        <dbReference type="Rhea" id="RHEA-COMP:11060"/>
        <dbReference type="Rhea" id="RHEA-COMP:11605"/>
        <dbReference type="ChEBI" id="CHEBI:15377"/>
        <dbReference type="ChEBI" id="CHEBI:30013"/>
        <dbReference type="ChEBI" id="CHEBI:43474"/>
        <dbReference type="ChEBI" id="CHEBI:61977"/>
        <dbReference type="EC" id="3.1.3.16"/>
    </reaction>
</comment>
<reference evidence="7 8" key="1">
    <citation type="journal article" date="2023" name="BMC Biol.">
        <title>The compact genome of the sponge Oopsacas minuta (Hexactinellida) is lacking key metazoan core genes.</title>
        <authorList>
            <person name="Santini S."/>
            <person name="Schenkelaars Q."/>
            <person name="Jourda C."/>
            <person name="Duchesne M."/>
            <person name="Belahbib H."/>
            <person name="Rocher C."/>
            <person name="Selva M."/>
            <person name="Riesgo A."/>
            <person name="Vervoort M."/>
            <person name="Leys S.P."/>
            <person name="Kodjabachian L."/>
            <person name="Le Bivic A."/>
            <person name="Borchiellini C."/>
            <person name="Claverie J.M."/>
            <person name="Renard E."/>
        </authorList>
    </citation>
    <scope>NUCLEOTIDE SEQUENCE [LARGE SCALE GENOMIC DNA]</scope>
    <source>
        <strain evidence="7">SPO-2</strain>
    </source>
</reference>
<dbReference type="EC" id="3.1.3.16" evidence="5"/>